<dbReference type="EMBL" id="JQDR03005545">
    <property type="protein sequence ID" value="KAA0201361.1"/>
    <property type="molecule type" value="Genomic_DNA"/>
</dbReference>
<proteinExistence type="inferred from homology"/>
<dbReference type="Gene3D" id="3.40.1000.50">
    <property type="entry name" value="Repressor of RNA polymerase III transcription Maf1"/>
    <property type="match status" value="1"/>
</dbReference>
<name>A0A6A0H7Z1_HYAAZ</name>
<gene>
    <name evidence="3" type="ORF">HAZT_HAZT001879</name>
</gene>
<dbReference type="GO" id="GO:0016480">
    <property type="term" value="P:negative regulation of transcription by RNA polymerase III"/>
    <property type="evidence" value="ECO:0007669"/>
    <property type="project" value="InterPro"/>
</dbReference>
<dbReference type="PANTHER" id="PTHR22504:SF0">
    <property type="entry name" value="REPRESSOR OF RNA POLYMERASE III TRANSCRIPTION MAF1 HOMOLOG"/>
    <property type="match status" value="1"/>
</dbReference>
<comment type="caution">
    <text evidence="3">The sequence shown here is derived from an EMBL/GenBank/DDBJ whole genome shotgun (WGS) entry which is preliminary data.</text>
</comment>
<evidence type="ECO:0000256" key="1">
    <source>
        <dbReference type="ARBA" id="ARBA00006231"/>
    </source>
</evidence>
<dbReference type="InterPro" id="IPR015257">
    <property type="entry name" value="Maf1"/>
</dbReference>
<organism evidence="3">
    <name type="scientific">Hyalella azteca</name>
    <name type="common">Amphipod</name>
    <dbReference type="NCBI Taxonomy" id="294128"/>
    <lineage>
        <taxon>Eukaryota</taxon>
        <taxon>Metazoa</taxon>
        <taxon>Ecdysozoa</taxon>
        <taxon>Arthropoda</taxon>
        <taxon>Crustacea</taxon>
        <taxon>Multicrustacea</taxon>
        <taxon>Malacostraca</taxon>
        <taxon>Eumalacostraca</taxon>
        <taxon>Peracarida</taxon>
        <taxon>Amphipoda</taxon>
        <taxon>Senticaudata</taxon>
        <taxon>Talitrida</taxon>
        <taxon>Talitroidea</taxon>
        <taxon>Hyalellidae</taxon>
        <taxon>Hyalella</taxon>
    </lineage>
</organism>
<dbReference type="Pfam" id="PF09174">
    <property type="entry name" value="Maf1"/>
    <property type="match status" value="1"/>
</dbReference>
<sequence length="184" mass="20612">MMALCPCYVRNAGPCLTRSSSDSSTSAKCSSSLAESDSEAGVEEDKIVRKTLFYLVSTLNASFYPDYDFSNATSKEFSKEHSLQGVMRSVERQLQAHSELTSVCDKLWSAIDEAVSLAGCEIYTYNPDENSDPYSDDVLWSFNYFFYNARLKRIVFLTCRRITSLLNTSSSADYGLDSDVDFDD</sequence>
<reference evidence="3" key="2">
    <citation type="journal article" date="2018" name="Environ. Sci. Technol.">
        <title>The Toxicogenome of Hyalella azteca: A Model for Sediment Ecotoxicology and Evolutionary Toxicology.</title>
        <authorList>
            <person name="Poynton H.C."/>
            <person name="Hasenbein S."/>
            <person name="Benoit J.B."/>
            <person name="Sepulveda M.S."/>
            <person name="Poelchau M.F."/>
            <person name="Hughes D.S.T."/>
            <person name="Murali S.C."/>
            <person name="Chen S."/>
            <person name="Glastad K.M."/>
            <person name="Goodisman M.A.D."/>
            <person name="Werren J.H."/>
            <person name="Vineis J.H."/>
            <person name="Bowen J.L."/>
            <person name="Friedrich M."/>
            <person name="Jones J."/>
            <person name="Robertson H.M."/>
            <person name="Feyereisen R."/>
            <person name="Mechler-Hickson A."/>
            <person name="Mathers N."/>
            <person name="Lee C.E."/>
            <person name="Colbourne J.K."/>
            <person name="Biales A."/>
            <person name="Johnston J.S."/>
            <person name="Wellborn G.A."/>
            <person name="Rosendale A.J."/>
            <person name="Cridge A.G."/>
            <person name="Munoz-Torres M.C."/>
            <person name="Bain P.A."/>
            <person name="Manny A.R."/>
            <person name="Major K.M."/>
            <person name="Lambert F.N."/>
            <person name="Vulpe C.D."/>
            <person name="Tuck P."/>
            <person name="Blalock B.J."/>
            <person name="Lin Y.Y."/>
            <person name="Smith M.E."/>
            <person name="Ochoa-Acuna H."/>
            <person name="Chen M.M."/>
            <person name="Childers C.P."/>
            <person name="Qu J."/>
            <person name="Dugan S."/>
            <person name="Lee S.L."/>
            <person name="Chao H."/>
            <person name="Dinh H."/>
            <person name="Han Y."/>
            <person name="Doddapaneni H."/>
            <person name="Worley K.C."/>
            <person name="Muzny D.M."/>
            <person name="Gibbs R.A."/>
            <person name="Richards S."/>
        </authorList>
    </citation>
    <scope>NUCLEOTIDE SEQUENCE</scope>
    <source>
        <strain evidence="3">HAZT.00-mixed</strain>
        <tissue evidence="3">Whole organism</tissue>
    </source>
</reference>
<dbReference type="GO" id="GO:0005634">
    <property type="term" value="C:nucleus"/>
    <property type="evidence" value="ECO:0007669"/>
    <property type="project" value="TreeGrafter"/>
</dbReference>
<dbReference type="FunFam" id="3.40.1000.50:FF:000003">
    <property type="entry name" value="Repressor of RNA polymerase III transcription MAF1"/>
    <property type="match status" value="1"/>
</dbReference>
<evidence type="ECO:0000313" key="3">
    <source>
        <dbReference type="EMBL" id="KAA0201361.1"/>
    </source>
</evidence>
<dbReference type="AlphaFoldDB" id="A0A6A0H7Z1"/>
<accession>A0A6A0H7Z1</accession>
<dbReference type="Proteomes" id="UP000711488">
    <property type="component" value="Unassembled WGS sequence"/>
</dbReference>
<reference evidence="3" key="3">
    <citation type="submission" date="2019-06" db="EMBL/GenBank/DDBJ databases">
        <authorList>
            <person name="Poynton C."/>
            <person name="Hasenbein S."/>
            <person name="Benoit J.B."/>
            <person name="Sepulveda M.S."/>
            <person name="Poelchau M.F."/>
            <person name="Murali S.C."/>
            <person name="Chen S."/>
            <person name="Glastad K.M."/>
            <person name="Werren J.H."/>
            <person name="Vineis J.H."/>
            <person name="Bowen J.L."/>
            <person name="Friedrich M."/>
            <person name="Jones J."/>
            <person name="Robertson H.M."/>
            <person name="Feyereisen R."/>
            <person name="Mechler-Hickson A."/>
            <person name="Mathers N."/>
            <person name="Lee C.E."/>
            <person name="Colbourne J.K."/>
            <person name="Biales A."/>
            <person name="Johnston J.S."/>
            <person name="Wellborn G.A."/>
            <person name="Rosendale A.J."/>
            <person name="Cridge A.G."/>
            <person name="Munoz-Torres M.C."/>
            <person name="Bain P.A."/>
            <person name="Manny A.R."/>
            <person name="Major K.M."/>
            <person name="Lambert F.N."/>
            <person name="Vulpe C.D."/>
            <person name="Tuck P."/>
            <person name="Blalock B.J."/>
            <person name="Lin Y.-Y."/>
            <person name="Smith M.E."/>
            <person name="Ochoa-Acuna H."/>
            <person name="Chen M.-J.M."/>
            <person name="Childers C.P."/>
            <person name="Qu J."/>
            <person name="Dugan S."/>
            <person name="Lee S.L."/>
            <person name="Chao H."/>
            <person name="Dinh H."/>
            <person name="Han Y."/>
            <person name="Doddapaneni H."/>
            <person name="Worley K.C."/>
            <person name="Muzny D.M."/>
            <person name="Gibbs R.A."/>
            <person name="Richards S."/>
        </authorList>
    </citation>
    <scope>NUCLEOTIDE SEQUENCE</scope>
    <source>
        <strain evidence="3">HAZT.00-mixed</strain>
        <tissue evidence="3">Whole organism</tissue>
    </source>
</reference>
<dbReference type="InterPro" id="IPR038564">
    <property type="entry name" value="Maf1_sf"/>
</dbReference>
<dbReference type="GO" id="GO:0000994">
    <property type="term" value="F:RNA polymerase III core binding"/>
    <property type="evidence" value="ECO:0007669"/>
    <property type="project" value="TreeGrafter"/>
</dbReference>
<dbReference type="PIRSF" id="PIRSF037240">
    <property type="entry name" value="RNA_polIII_Trep_MAF1"/>
    <property type="match status" value="1"/>
</dbReference>
<protein>
    <recommendedName>
        <fullName evidence="2">Repressor of RNA polymerase III transcription MAF1 homolog</fullName>
    </recommendedName>
</protein>
<evidence type="ECO:0000256" key="2">
    <source>
        <dbReference type="ARBA" id="ARBA00020829"/>
    </source>
</evidence>
<comment type="similarity">
    <text evidence="1">Belongs to the MAF1 family.</text>
</comment>
<dbReference type="PANTHER" id="PTHR22504">
    <property type="entry name" value="REPRESSOR OF RNA POLYMERASE III TRANSCRIPTION MAF1"/>
    <property type="match status" value="1"/>
</dbReference>
<reference evidence="3" key="1">
    <citation type="submission" date="2014-08" db="EMBL/GenBank/DDBJ databases">
        <authorList>
            <person name="Murali S."/>
            <person name="Richards S."/>
            <person name="Bandaranaike D."/>
            <person name="Bellair M."/>
            <person name="Blankenburg K."/>
            <person name="Chao H."/>
            <person name="Dinh H."/>
            <person name="Doddapaneni H."/>
            <person name="Dugan-Rocha S."/>
            <person name="Elkadiri S."/>
            <person name="Gnanaolivu R."/>
            <person name="Hughes D."/>
            <person name="Lee S."/>
            <person name="Li M."/>
            <person name="Ming W."/>
            <person name="Munidasa M."/>
            <person name="Muniz J."/>
            <person name="Nguyen L."/>
            <person name="Osuji N."/>
            <person name="Pu L.-L."/>
            <person name="Puazo M."/>
            <person name="Skinner E."/>
            <person name="Qu C."/>
            <person name="Quiroz J."/>
            <person name="Raj R."/>
            <person name="Weissenberger G."/>
            <person name="Xin Y."/>
            <person name="Zou X."/>
            <person name="Han Y."/>
            <person name="Worley K."/>
            <person name="Muzny D."/>
            <person name="Gibbs R."/>
        </authorList>
    </citation>
    <scope>NUCLEOTIDE SEQUENCE</scope>
    <source>
        <strain evidence="3">HAZT.00-mixed</strain>
        <tissue evidence="3">Whole organism</tissue>
    </source>
</reference>